<feature type="compositionally biased region" description="Polar residues" evidence="1">
    <location>
        <begin position="26"/>
        <end position="37"/>
    </location>
</feature>
<comment type="caution">
    <text evidence="2">The sequence shown here is derived from an EMBL/GenBank/DDBJ whole genome shotgun (WGS) entry which is preliminary data.</text>
</comment>
<reference evidence="2" key="1">
    <citation type="submission" date="2023-04" db="EMBL/GenBank/DDBJ databases">
        <title>Phytophthora fragariaefolia NBRC 109709.</title>
        <authorList>
            <person name="Ichikawa N."/>
            <person name="Sato H."/>
            <person name="Tonouchi N."/>
        </authorList>
    </citation>
    <scope>NUCLEOTIDE SEQUENCE</scope>
    <source>
        <strain evidence="2">NBRC 109709</strain>
    </source>
</reference>
<name>A0A9W6XFG9_9STRA</name>
<feature type="region of interest" description="Disordered" evidence="1">
    <location>
        <begin position="1"/>
        <end position="44"/>
    </location>
</feature>
<gene>
    <name evidence="2" type="ORF">Pfra01_001048100</name>
</gene>
<keyword evidence="3" id="KW-1185">Reference proteome</keyword>
<feature type="compositionally biased region" description="Basic and acidic residues" evidence="1">
    <location>
        <begin position="1"/>
        <end position="12"/>
    </location>
</feature>
<dbReference type="AlphaFoldDB" id="A0A9W6XFG9"/>
<protein>
    <submittedName>
        <fullName evidence="2">Unnamed protein product</fullName>
    </submittedName>
</protein>
<proteinExistence type="predicted"/>
<sequence>MGCKIRWDDRMQDGIGHNQKAEPNLPWTSQAPSSSPGIANYTDPEYWIHGPPDPSRKPLDLGIIPRVV</sequence>
<evidence type="ECO:0000256" key="1">
    <source>
        <dbReference type="SAM" id="MobiDB-lite"/>
    </source>
</evidence>
<dbReference type="Proteomes" id="UP001165121">
    <property type="component" value="Unassembled WGS sequence"/>
</dbReference>
<accession>A0A9W6XFG9</accession>
<evidence type="ECO:0000313" key="3">
    <source>
        <dbReference type="Proteomes" id="UP001165121"/>
    </source>
</evidence>
<dbReference type="EMBL" id="BSXT01001007">
    <property type="protein sequence ID" value="GMF37405.1"/>
    <property type="molecule type" value="Genomic_DNA"/>
</dbReference>
<organism evidence="2 3">
    <name type="scientific">Phytophthora fragariaefolia</name>
    <dbReference type="NCBI Taxonomy" id="1490495"/>
    <lineage>
        <taxon>Eukaryota</taxon>
        <taxon>Sar</taxon>
        <taxon>Stramenopiles</taxon>
        <taxon>Oomycota</taxon>
        <taxon>Peronosporomycetes</taxon>
        <taxon>Peronosporales</taxon>
        <taxon>Peronosporaceae</taxon>
        <taxon>Phytophthora</taxon>
    </lineage>
</organism>
<evidence type="ECO:0000313" key="2">
    <source>
        <dbReference type="EMBL" id="GMF37405.1"/>
    </source>
</evidence>